<keyword evidence="3" id="KW-1185">Reference proteome</keyword>
<proteinExistence type="predicted"/>
<dbReference type="Proteomes" id="UP001241169">
    <property type="component" value="Unassembled WGS sequence"/>
</dbReference>
<organism evidence="2 3">
    <name type="scientific">Colletotrichum paranaense</name>
    <dbReference type="NCBI Taxonomy" id="1914294"/>
    <lineage>
        <taxon>Eukaryota</taxon>
        <taxon>Fungi</taxon>
        <taxon>Dikarya</taxon>
        <taxon>Ascomycota</taxon>
        <taxon>Pezizomycotina</taxon>
        <taxon>Sordariomycetes</taxon>
        <taxon>Hypocreomycetidae</taxon>
        <taxon>Glomerellales</taxon>
        <taxon>Glomerellaceae</taxon>
        <taxon>Colletotrichum</taxon>
        <taxon>Colletotrichum acutatum species complex</taxon>
    </lineage>
</organism>
<reference evidence="2 3" key="1">
    <citation type="submission" date="2016-10" db="EMBL/GenBank/DDBJ databases">
        <title>The genome sequence of Colletotrichum fioriniae PJ7.</title>
        <authorList>
            <person name="Baroncelli R."/>
        </authorList>
    </citation>
    <scope>NUCLEOTIDE SEQUENCE [LARGE SCALE GENOMIC DNA]</scope>
    <source>
        <strain evidence="2 3">IMI 384185</strain>
    </source>
</reference>
<gene>
    <name evidence="2" type="ORF">CPAR01_12806</name>
</gene>
<evidence type="ECO:0000313" key="2">
    <source>
        <dbReference type="EMBL" id="KAK1528248.1"/>
    </source>
</evidence>
<feature type="region of interest" description="Disordered" evidence="1">
    <location>
        <begin position="564"/>
        <end position="588"/>
    </location>
</feature>
<dbReference type="EMBL" id="MOPA01000011">
    <property type="protein sequence ID" value="KAK1528248.1"/>
    <property type="molecule type" value="Genomic_DNA"/>
</dbReference>
<dbReference type="RefSeq" id="XP_060344594.1">
    <property type="nucleotide sequence ID" value="XM_060497061.1"/>
</dbReference>
<name>A0ABQ9S7T7_9PEZI</name>
<sequence length="608" mass="69367">MCENVPEPPTADSQPKHEDWLGFEAFAKRATRLALNDACSKWLNIENLNTSWVHGLGHEHHGPEPSETCARHPDCKHDSTQARKFHKSCVLSSFLSEEQVRELCQCAGGDAESDQSKELYPFDQNDRARHYPLCPLIRLKSQYSSSKLAEVCRLGMLEDSTKGDVRSHLITAATKTTAKITRIHEDLPYGNAHMNRNVFGSFMVYPRHCKEKKHDGQASQVQYLMSLVSRIGCHDGFSTRVVPPSKATSANGHNEEFLLRFRRFAHHNNTDIVDSLVEYWTDWGGFRAPIFRHQGLFPWDCTEARTLKEEADHPQAKCGDCSLAKHLWAVPVDAWLVEQLHLLRGRRFYAPSPVTGEGNQNQMIDHDWEENRHRVLEAFRVLGSMAVAMHRSQVFRDRCRWNFKARGLPFENTSTDRTIFHKGRVTTLRQQIEKRAGRLVVQPHGPLIIHDRIKLAGIHRAQPMSYLYEHDMYHDCTLADWADLNHDGQVAAYTALRDFRSEHVDEIIEDAKRRAESKTPHPHGPYRGPGIDMNATSSMGTGDWLPEDLVPEQCDGSYAEVDFEANEDTGHAQNTKRPFESSTTLDRAEEEEVIVKAWIETVRRGSSP</sequence>
<evidence type="ECO:0000256" key="1">
    <source>
        <dbReference type="SAM" id="MobiDB-lite"/>
    </source>
</evidence>
<protein>
    <submittedName>
        <fullName evidence="2">Uncharacterized protein</fullName>
    </submittedName>
</protein>
<dbReference type="GeneID" id="85380960"/>
<accession>A0ABQ9S7T7</accession>
<feature type="compositionally biased region" description="Polar residues" evidence="1">
    <location>
        <begin position="571"/>
        <end position="585"/>
    </location>
</feature>
<comment type="caution">
    <text evidence="2">The sequence shown here is derived from an EMBL/GenBank/DDBJ whole genome shotgun (WGS) entry which is preliminary data.</text>
</comment>
<evidence type="ECO:0000313" key="3">
    <source>
        <dbReference type="Proteomes" id="UP001241169"/>
    </source>
</evidence>